<gene>
    <name evidence="2" type="ORF">ENS19_03725</name>
</gene>
<organism evidence="2">
    <name type="scientific">Candidatus Methanomethylicus mesodigestus</name>
    <dbReference type="NCBI Taxonomy" id="1867258"/>
    <lineage>
        <taxon>Archaea</taxon>
        <taxon>Thermoproteota</taxon>
        <taxon>Methanosuratincolia</taxon>
        <taxon>Candidatus Methanomethylicales</taxon>
        <taxon>Candidatus Methanomethylicaceae</taxon>
        <taxon>Candidatus Methanomethylicus</taxon>
    </lineage>
</organism>
<dbReference type="SUPFAM" id="SSF53807">
    <property type="entry name" value="Helical backbone' metal receptor"/>
    <property type="match status" value="1"/>
</dbReference>
<proteinExistence type="predicted"/>
<dbReference type="InterPro" id="IPR052673">
    <property type="entry name" value="Ni-siroh_cyclase_CfbD"/>
</dbReference>
<dbReference type="AlphaFoldDB" id="A0A7C3IX50"/>
<accession>A0A7C3IX50</accession>
<sequence length="356" mass="38192">MHPRPSPIAAAMYTLRDLDVGVIVIHGPSGCCFRPARLLERDGVKVVTSALLDDDFVFGSEGKLSRVLKRVDELFKPRFIGLVGSCASMIIGEDLKKAAKEAGLLEKTICCDIHSGSGDNTVGAISVLREATAMGIIPPAEFERQKRMLEMATLLEQTRGTARSEYIENSLGDPPKEVAHAILQVLASGGKVACVLNAKKETAFLYADVVLAIWDASRKLGGKLQVLANLDPDVGLPRVRAYSRRILDRFSEDGVVIDSITGGIDEYPVSGIKAKEMILQSQPDLAVISGIPHAVAVENAIRTVAVSVGSRAVANLKSLGYDYVVGERDAHQVSLGRNKRIRRSLLGQAIREGAGG</sequence>
<dbReference type="Pfam" id="PF00148">
    <property type="entry name" value="Oxidored_nitro"/>
    <property type="match status" value="1"/>
</dbReference>
<dbReference type="InterPro" id="IPR017675">
    <property type="entry name" value="CfbD"/>
</dbReference>
<feature type="domain" description="Nitrogenase/oxidoreductase component 1" evidence="1">
    <location>
        <begin position="8"/>
        <end position="105"/>
    </location>
</feature>
<dbReference type="Gene3D" id="3.40.50.1980">
    <property type="entry name" value="Nitrogenase molybdenum iron protein domain"/>
    <property type="match status" value="1"/>
</dbReference>
<reference evidence="2" key="1">
    <citation type="journal article" date="2020" name="mSystems">
        <title>Genome- and Community-Level Interaction Insights into Carbon Utilization and Element Cycling Functions of Hydrothermarchaeota in Hydrothermal Sediment.</title>
        <authorList>
            <person name="Zhou Z."/>
            <person name="Liu Y."/>
            <person name="Xu W."/>
            <person name="Pan J."/>
            <person name="Luo Z.H."/>
            <person name="Li M."/>
        </authorList>
    </citation>
    <scope>NUCLEOTIDE SEQUENCE [LARGE SCALE GENOMIC DNA]</scope>
    <source>
        <strain evidence="2">SpSt-468</strain>
    </source>
</reference>
<protein>
    <submittedName>
        <fullName evidence="2">Ni-sirohydrochlorin a,c-diamide reductive cyclase catalytic subunit</fullName>
    </submittedName>
</protein>
<dbReference type="NCBIfam" id="TIGR03282">
    <property type="entry name" value="methan_mark_13"/>
    <property type="match status" value="1"/>
</dbReference>
<dbReference type="PANTHER" id="PTHR42846:SF1">
    <property type="entry name" value="NI-SIROHYDROCHLORIN A,C-DIAMIDE REDUCTIVE CYCLASE COMPLEX, COMPONENT CFBD"/>
    <property type="match status" value="1"/>
</dbReference>
<comment type="caution">
    <text evidence="2">The sequence shown here is derived from an EMBL/GenBank/DDBJ whole genome shotgun (WGS) entry which is preliminary data.</text>
</comment>
<dbReference type="InterPro" id="IPR000510">
    <property type="entry name" value="Nase/OxRdtase_comp1"/>
</dbReference>
<dbReference type="PANTHER" id="PTHR42846">
    <property type="entry name" value="NI-SIROHYDROCHLORIN A,C-DIAMIDE REDUCTIVE CYCLASE COMPLEX, COMPONENT CFBD"/>
    <property type="match status" value="1"/>
</dbReference>
<evidence type="ECO:0000313" key="2">
    <source>
        <dbReference type="EMBL" id="HFK20370.1"/>
    </source>
</evidence>
<name>A0A7C3IX50_9CREN</name>
<dbReference type="GO" id="GO:0016491">
    <property type="term" value="F:oxidoreductase activity"/>
    <property type="evidence" value="ECO:0007669"/>
    <property type="project" value="InterPro"/>
</dbReference>
<evidence type="ECO:0000259" key="1">
    <source>
        <dbReference type="Pfam" id="PF00148"/>
    </source>
</evidence>
<dbReference type="EMBL" id="DSTX01000005">
    <property type="protein sequence ID" value="HFK20370.1"/>
    <property type="molecule type" value="Genomic_DNA"/>
</dbReference>